<dbReference type="InterPro" id="IPR022953">
    <property type="entry name" value="ATP_PFK"/>
</dbReference>
<reference evidence="9" key="1">
    <citation type="submission" date="2015-07" db="EMBL/GenBank/DDBJ databases">
        <title>Draft genome sequence of Acetobacterium bakii DSM 8293, a potential psychrophilic chemical producer through syngas fermentation.</title>
        <authorList>
            <person name="Song Y."/>
            <person name="Hwang S."/>
            <person name="Cho B.-K."/>
        </authorList>
    </citation>
    <scope>NUCLEOTIDE SEQUENCE [LARGE SCALE GENOMIC DNA]</scope>
    <source>
        <strain evidence="9">DSM 8239</strain>
    </source>
</reference>
<feature type="site" description="Important for catalytic activity; stabilizes the transition state when the phosphoryl donor is PPi" evidence="6">
    <location>
        <position position="142"/>
    </location>
</feature>
<feature type="active site" description="Proton acceptor" evidence="6">
    <location>
        <position position="145"/>
    </location>
</feature>
<evidence type="ECO:0000259" key="7">
    <source>
        <dbReference type="Pfam" id="PF00365"/>
    </source>
</evidence>
<feature type="site" description="Important for catalytic activity and substrate specificity; stabilizes the transition state when the phosphoryl donor is PPi; prevents ATP from binding by mimicking the alpha-phosphate group of ATP" evidence="6">
    <location>
        <position position="116"/>
    </location>
</feature>
<evidence type="ECO:0000256" key="4">
    <source>
        <dbReference type="ARBA" id="ARBA00022777"/>
    </source>
</evidence>
<evidence type="ECO:0000256" key="5">
    <source>
        <dbReference type="ARBA" id="ARBA00022842"/>
    </source>
</evidence>
<evidence type="ECO:0000256" key="3">
    <source>
        <dbReference type="ARBA" id="ARBA00022723"/>
    </source>
</evidence>
<comment type="function">
    <text evidence="6">Catalyzes the phosphorylation of D-fructose 6-phosphate, the first committing step of glycolysis. Uses inorganic phosphate (PPi) as phosphoryl donor instead of ATP like common ATP-dependent phosphofructokinases (ATP-PFKs), which renders the reaction reversible, and can thus function both in glycolysis and gluconeogenesis. Consistently, PPi-PFK can replace the enzymes of both the forward (ATP-PFK) and reverse (fructose-bisphosphatase (FBPase)) reactions.</text>
</comment>
<gene>
    <name evidence="6" type="primary">pfp</name>
    <name evidence="8" type="ORF">AKG39_09625</name>
</gene>
<keyword evidence="5 6" id="KW-0460">Magnesium</keyword>
<dbReference type="InterPro" id="IPR035966">
    <property type="entry name" value="PKF_sf"/>
</dbReference>
<dbReference type="HAMAP" id="MF_01978">
    <property type="entry name" value="Phosphofructokinase_II_B2"/>
    <property type="match status" value="1"/>
</dbReference>
<dbReference type="NCBIfam" id="NF010675">
    <property type="entry name" value="PRK14072.1"/>
    <property type="match status" value="1"/>
</dbReference>
<keyword evidence="3 6" id="KW-0479">Metal-binding</keyword>
<feature type="binding site" evidence="6">
    <location>
        <position position="115"/>
    </location>
    <ligand>
        <name>Mg(2+)</name>
        <dbReference type="ChEBI" id="CHEBI:18420"/>
        <note>catalytic</note>
    </ligand>
</feature>
<dbReference type="InterPro" id="IPR050929">
    <property type="entry name" value="PFKA"/>
</dbReference>
<dbReference type="GO" id="GO:0003872">
    <property type="term" value="F:6-phosphofructokinase activity"/>
    <property type="evidence" value="ECO:0007669"/>
    <property type="project" value="UniProtKB-UniRule"/>
</dbReference>
<dbReference type="PRINTS" id="PR00476">
    <property type="entry name" value="PHFRCTKINASE"/>
</dbReference>
<dbReference type="Gene3D" id="3.40.50.450">
    <property type="match status" value="1"/>
</dbReference>
<comment type="caution">
    <text evidence="6">Lacks conserved residue(s) required for the propagation of feature annotation.</text>
</comment>
<protein>
    <recommendedName>
        <fullName evidence="6">Pyrophosphate--fructose 6-phosphate 1-phosphotransferase</fullName>
        <ecNumber evidence="6">2.7.1.90</ecNumber>
    </recommendedName>
    <alternativeName>
        <fullName evidence="6">6-phosphofructokinase, pyrophosphate dependent</fullName>
    </alternativeName>
    <alternativeName>
        <fullName evidence="6">PPi-dependent phosphofructokinase</fullName>
        <shortName evidence="6">PPi-PFK</shortName>
    </alternativeName>
    <alternativeName>
        <fullName evidence="6">Pyrophosphate-dependent 6-phosphofructose-1-kinase</fullName>
    </alternativeName>
</protein>
<dbReference type="PROSITE" id="PS51257">
    <property type="entry name" value="PROKAR_LIPOPROTEIN"/>
    <property type="match status" value="1"/>
</dbReference>
<comment type="catalytic activity">
    <reaction evidence="6">
        <text>beta-D-fructose 6-phosphate + diphosphate = beta-D-fructose 1,6-bisphosphate + phosphate + H(+)</text>
        <dbReference type="Rhea" id="RHEA:13613"/>
        <dbReference type="ChEBI" id="CHEBI:15378"/>
        <dbReference type="ChEBI" id="CHEBI:32966"/>
        <dbReference type="ChEBI" id="CHEBI:33019"/>
        <dbReference type="ChEBI" id="CHEBI:43474"/>
        <dbReference type="ChEBI" id="CHEBI:57634"/>
        <dbReference type="EC" id="2.7.1.90"/>
    </reaction>
</comment>
<evidence type="ECO:0000256" key="1">
    <source>
        <dbReference type="ARBA" id="ARBA00001946"/>
    </source>
</evidence>
<dbReference type="GO" id="GO:0046872">
    <property type="term" value="F:metal ion binding"/>
    <property type="evidence" value="ECO:0007669"/>
    <property type="project" value="UniProtKB-KW"/>
</dbReference>
<dbReference type="InterPro" id="IPR000023">
    <property type="entry name" value="Phosphofructokinase_dom"/>
</dbReference>
<dbReference type="GO" id="GO:0047334">
    <property type="term" value="F:diphosphate-fructose-6-phosphate 1-phosphotransferase activity"/>
    <property type="evidence" value="ECO:0007669"/>
    <property type="project" value="UniProtKB-EC"/>
</dbReference>
<keyword evidence="6" id="KW-0324">Glycolysis</keyword>
<comment type="caution">
    <text evidence="8">The sequence shown here is derived from an EMBL/GenBank/DDBJ whole genome shotgun (WGS) entry which is preliminary data.</text>
</comment>
<feature type="binding site" evidence="6">
    <location>
        <begin position="189"/>
        <end position="191"/>
    </location>
    <ligand>
        <name>substrate</name>
    </ligand>
</feature>
<dbReference type="GO" id="GO:0006002">
    <property type="term" value="P:fructose 6-phosphate metabolic process"/>
    <property type="evidence" value="ECO:0007669"/>
    <property type="project" value="InterPro"/>
</dbReference>
<feature type="binding site" evidence="6">
    <location>
        <begin position="143"/>
        <end position="145"/>
    </location>
    <ligand>
        <name>substrate</name>
    </ligand>
</feature>
<comment type="activity regulation">
    <text evidence="6">Non-allosteric.</text>
</comment>
<keyword evidence="9" id="KW-1185">Reference proteome</keyword>
<dbReference type="EC" id="2.7.1.90" evidence="6"/>
<organism evidence="8 9">
    <name type="scientific">Acetobacterium bakii</name>
    <dbReference type="NCBI Taxonomy" id="52689"/>
    <lineage>
        <taxon>Bacteria</taxon>
        <taxon>Bacillati</taxon>
        <taxon>Bacillota</taxon>
        <taxon>Clostridia</taxon>
        <taxon>Eubacteriales</taxon>
        <taxon>Eubacteriaceae</taxon>
        <taxon>Acetobacterium</taxon>
    </lineage>
</organism>
<dbReference type="GO" id="GO:0005737">
    <property type="term" value="C:cytoplasm"/>
    <property type="evidence" value="ECO:0007669"/>
    <property type="project" value="UniProtKB-SubCell"/>
</dbReference>
<name>A0A0L6U0F8_9FIRM</name>
<evidence type="ECO:0000313" key="8">
    <source>
        <dbReference type="EMBL" id="KNZ41989.1"/>
    </source>
</evidence>
<comment type="cofactor">
    <cofactor evidence="1 6">
        <name>Mg(2+)</name>
        <dbReference type="ChEBI" id="CHEBI:18420"/>
    </cofactor>
</comment>
<sequence>MTPLKGACIIGQSGGPTAVINASALGCIEAALASEHITKVYAAENGIKGVLDDRLYIMDLEDSCELSLLKYTPSSAFGTCRYKLKDFIVDDTDYKRILNLFRKYDIRYFFYNGGNDSMDTCSKISSYLNQNNYECRIIGIPKTVDNDLLGTDHCPGYGSAAKFVATSCMEIYKDAIVYGTGSITILEFMGRNAGWLTASSTLATYKGFGPDLIYLPEIPFDLANFIADVSSIYEKKGDVLVAVSEGIKDKSSTYISAYFSDLTKHTDAFGHSRMGGLAAGLASFVSTKIDTKVRGIEFGLTQRCAAHIASETDIEEAYTIGRAALAAALGGATDQLVGFERIPGTKYQCRIKMFDLIDVATAEKKIPREWINAAGNGLLPAFIDYALPLIQGETKMPKEDGLPRFANLKKIMTWEI</sequence>
<accession>A0A0L6U0F8</accession>
<keyword evidence="4 6" id="KW-0418">Kinase</keyword>
<comment type="similarity">
    <text evidence="6">Belongs to the phosphofructokinase type A (PFKA) family. PPi-dependent PFK group II subfamily. Clade 'B2' sub-subfamily.</text>
</comment>
<comment type="subunit">
    <text evidence="6">Homodimer.</text>
</comment>
<keyword evidence="2 6" id="KW-0808">Transferase</keyword>
<feature type="binding site" evidence="6">
    <location>
        <position position="245"/>
    </location>
    <ligand>
        <name>substrate</name>
    </ligand>
</feature>
<dbReference type="OrthoDB" id="9802503at2"/>
<dbReference type="InterPro" id="IPR011404">
    <property type="entry name" value="PPi-PFK"/>
</dbReference>
<dbReference type="PATRIC" id="fig|52689.4.peg.1134"/>
<dbReference type="Proteomes" id="UP000036873">
    <property type="component" value="Unassembled WGS sequence"/>
</dbReference>
<feature type="domain" description="Phosphofructokinase" evidence="7">
    <location>
        <begin position="9"/>
        <end position="289"/>
    </location>
</feature>
<evidence type="ECO:0000313" key="9">
    <source>
        <dbReference type="Proteomes" id="UP000036873"/>
    </source>
</evidence>
<dbReference type="RefSeq" id="WP_050740305.1">
    <property type="nucleotide sequence ID" value="NZ_LGYO01000022.1"/>
</dbReference>
<dbReference type="PANTHER" id="PTHR45770">
    <property type="entry name" value="ATP-DEPENDENT 6-PHOSPHOFRUCTOKINASE 1"/>
    <property type="match status" value="1"/>
</dbReference>
<dbReference type="UniPathway" id="UPA00109">
    <property type="reaction ID" value="UER00182"/>
</dbReference>
<comment type="pathway">
    <text evidence="6">Carbohydrate degradation; glycolysis; D-glyceraldehyde 3-phosphate and glycerone phosphate from D-glucose: step 3/4.</text>
</comment>
<keyword evidence="6" id="KW-0963">Cytoplasm</keyword>
<evidence type="ECO:0000256" key="6">
    <source>
        <dbReference type="HAMAP-Rule" id="MF_01978"/>
    </source>
</evidence>
<dbReference type="Pfam" id="PF00365">
    <property type="entry name" value="PFK"/>
    <property type="match status" value="1"/>
</dbReference>
<proteinExistence type="inferred from homology"/>
<feature type="binding site" evidence="6">
    <location>
        <position position="15"/>
    </location>
    <ligand>
        <name>diphosphate</name>
        <dbReference type="ChEBI" id="CHEBI:33019"/>
    </ligand>
</feature>
<dbReference type="EMBL" id="LGYO01000022">
    <property type="protein sequence ID" value="KNZ41989.1"/>
    <property type="molecule type" value="Genomic_DNA"/>
</dbReference>
<evidence type="ECO:0000256" key="2">
    <source>
        <dbReference type="ARBA" id="ARBA00022679"/>
    </source>
</evidence>
<dbReference type="STRING" id="52689.AKG39_09625"/>
<comment type="subcellular location">
    <subcellularLocation>
        <location evidence="6">Cytoplasm</location>
    </subcellularLocation>
</comment>
<dbReference type="PIRSF" id="PIRSF036483">
    <property type="entry name" value="PFK_XF0274"/>
    <property type="match status" value="1"/>
</dbReference>
<dbReference type="AlphaFoldDB" id="A0A0L6U0F8"/>
<dbReference type="SUPFAM" id="SSF53784">
    <property type="entry name" value="Phosphofructokinase"/>
    <property type="match status" value="1"/>
</dbReference>
<dbReference type="Gene3D" id="3.40.50.460">
    <property type="entry name" value="Phosphofructokinase domain"/>
    <property type="match status" value="1"/>
</dbReference>